<dbReference type="AlphaFoldDB" id="A0A484IBW4"/>
<dbReference type="Proteomes" id="UP000294299">
    <property type="component" value="Chromosome NFRAN"/>
</dbReference>
<sequence>MNNALNLTRYVLCGLLGLISILYFVVAYGEYSDWMELLDFGINSESTEKIVEITLFLVSSLIYIGLIVWILKVKLSQKFPYIICILASAVLISIYVASRTIGVPIVGTEFYIGRLDWISKIVQVLIIGLSGFILYKKSKQTYPNLRTK</sequence>
<evidence type="ECO:0000313" key="2">
    <source>
        <dbReference type="EMBL" id="VFJ14805.1"/>
    </source>
</evidence>
<keyword evidence="1" id="KW-0472">Membrane</keyword>
<feature type="transmembrane region" description="Helical" evidence="1">
    <location>
        <begin position="78"/>
        <end position="97"/>
    </location>
</feature>
<keyword evidence="3" id="KW-1185">Reference proteome</keyword>
<protein>
    <submittedName>
        <fullName evidence="2">Uncharacterized protein</fullName>
    </submittedName>
</protein>
<name>A0A484IBW4_9ARCH</name>
<keyword evidence="1" id="KW-1133">Transmembrane helix</keyword>
<proteinExistence type="predicted"/>
<dbReference type="RefSeq" id="WP_134484907.1">
    <property type="nucleotide sequence ID" value="NZ_LR216287.1"/>
</dbReference>
<dbReference type="EMBL" id="LR216287">
    <property type="protein sequence ID" value="VFJ14805.1"/>
    <property type="molecule type" value="Genomic_DNA"/>
</dbReference>
<dbReference type="GeneID" id="39421669"/>
<accession>A0A484IBW4</accession>
<dbReference type="KEGG" id="nfn:NFRAN_2483"/>
<reference evidence="2 3" key="1">
    <citation type="submission" date="2019-02" db="EMBL/GenBank/DDBJ databases">
        <authorList>
            <person name="Lehtovirta-Morley E L."/>
        </authorList>
    </citation>
    <scope>NUCLEOTIDE SEQUENCE [LARGE SCALE GENOMIC DNA]</scope>
    <source>
        <strain evidence="2">NFRAN1</strain>
    </source>
</reference>
<dbReference type="OrthoDB" id="11046at2157"/>
<evidence type="ECO:0000313" key="3">
    <source>
        <dbReference type="Proteomes" id="UP000294299"/>
    </source>
</evidence>
<organism evidence="2 3">
    <name type="scientific">Candidatus Nitrosocosmicus franklandianus</name>
    <dbReference type="NCBI Taxonomy" id="1798806"/>
    <lineage>
        <taxon>Archaea</taxon>
        <taxon>Nitrososphaerota</taxon>
        <taxon>Nitrososphaeria</taxon>
        <taxon>Nitrososphaerales</taxon>
        <taxon>Nitrososphaeraceae</taxon>
        <taxon>Candidatus Nitrosocosmicus</taxon>
    </lineage>
</organism>
<keyword evidence="1" id="KW-0812">Transmembrane</keyword>
<feature type="transmembrane region" description="Helical" evidence="1">
    <location>
        <begin position="117"/>
        <end position="135"/>
    </location>
</feature>
<feature type="transmembrane region" description="Helical" evidence="1">
    <location>
        <begin position="7"/>
        <end position="29"/>
    </location>
</feature>
<gene>
    <name evidence="2" type="ORF">NFRAN_2483</name>
</gene>
<evidence type="ECO:0000256" key="1">
    <source>
        <dbReference type="SAM" id="Phobius"/>
    </source>
</evidence>
<feature type="transmembrane region" description="Helical" evidence="1">
    <location>
        <begin position="49"/>
        <end position="71"/>
    </location>
</feature>